<evidence type="ECO:0000313" key="2">
    <source>
        <dbReference type="Proteomes" id="UP000756132"/>
    </source>
</evidence>
<reference evidence="1" key="2">
    <citation type="journal article" date="2022" name="Microb. Genom.">
        <title>A chromosome-scale genome assembly of the tomato pathogen Cladosporium fulvum reveals a compartmentalized genome architecture and the presence of a dispensable chromosome.</title>
        <authorList>
            <person name="Zaccaron A.Z."/>
            <person name="Chen L.H."/>
            <person name="Samaras A."/>
            <person name="Stergiopoulos I."/>
        </authorList>
    </citation>
    <scope>NUCLEOTIDE SEQUENCE</scope>
    <source>
        <strain evidence="1">Race5_Kim</strain>
    </source>
</reference>
<dbReference type="Proteomes" id="UP000756132">
    <property type="component" value="Chromosome 1"/>
</dbReference>
<accession>A0A9Q8L7N8</accession>
<dbReference type="KEGG" id="ffu:CLAFUR5_00112"/>
<name>A0A9Q8L7N8_PASFU</name>
<dbReference type="AlphaFoldDB" id="A0A9Q8L7N8"/>
<dbReference type="GeneID" id="71979990"/>
<protein>
    <submittedName>
        <fullName evidence="1">Uncharacterized protein</fullName>
    </submittedName>
</protein>
<evidence type="ECO:0000313" key="1">
    <source>
        <dbReference type="EMBL" id="UJO12325.1"/>
    </source>
</evidence>
<reference evidence="1" key="1">
    <citation type="submission" date="2021-12" db="EMBL/GenBank/DDBJ databases">
        <authorList>
            <person name="Zaccaron A."/>
            <person name="Stergiopoulos I."/>
        </authorList>
    </citation>
    <scope>NUCLEOTIDE SEQUENCE</scope>
    <source>
        <strain evidence="1">Race5_Kim</strain>
    </source>
</reference>
<gene>
    <name evidence="1" type="ORF">CLAFUR5_00112</name>
</gene>
<dbReference type="RefSeq" id="XP_047756691.1">
    <property type="nucleotide sequence ID" value="XM_047899260.1"/>
</dbReference>
<dbReference type="EMBL" id="CP090163">
    <property type="protein sequence ID" value="UJO12325.1"/>
    <property type="molecule type" value="Genomic_DNA"/>
</dbReference>
<organism evidence="1 2">
    <name type="scientific">Passalora fulva</name>
    <name type="common">Tomato leaf mold</name>
    <name type="synonym">Cladosporium fulvum</name>
    <dbReference type="NCBI Taxonomy" id="5499"/>
    <lineage>
        <taxon>Eukaryota</taxon>
        <taxon>Fungi</taxon>
        <taxon>Dikarya</taxon>
        <taxon>Ascomycota</taxon>
        <taxon>Pezizomycotina</taxon>
        <taxon>Dothideomycetes</taxon>
        <taxon>Dothideomycetidae</taxon>
        <taxon>Mycosphaerellales</taxon>
        <taxon>Mycosphaerellaceae</taxon>
        <taxon>Fulvia</taxon>
    </lineage>
</organism>
<keyword evidence="2" id="KW-1185">Reference proteome</keyword>
<sequence>MTWKPGQPSFISYAQPISTTDPNGQYKYNISYRTDQPKGPTTIATRTVAPMVPWTVYHWQSAAQHYYQQASQLRREKEAWKAHYTKLYLVHEETVEALRSAQAERDEAKKLAKEIFALRFGLKKA</sequence>
<proteinExistence type="predicted"/>